<evidence type="ECO:0000256" key="2">
    <source>
        <dbReference type="SAM" id="SignalP"/>
    </source>
</evidence>
<sequence length="150" mass="15290">MRIATTLATLSVATAIPVLSVPIIHRASNAAPSFSVVIGESVIDATLVHATGTTLSATDLAAPTTTADVTPFYSSYKSALNDIISSQFGAVDISASTARDASPTMASVAPLASHSSAEPPNAPGPGNANVIPDFAGTPHHFIHRRGEERS</sequence>
<accession>A0A550CYR9</accession>
<dbReference type="EMBL" id="VDMD01000001">
    <property type="protein sequence ID" value="TRM69920.1"/>
    <property type="molecule type" value="Genomic_DNA"/>
</dbReference>
<comment type="caution">
    <text evidence="3">The sequence shown here is derived from an EMBL/GenBank/DDBJ whole genome shotgun (WGS) entry which is preliminary data.</text>
</comment>
<evidence type="ECO:0000313" key="4">
    <source>
        <dbReference type="Proteomes" id="UP000320762"/>
    </source>
</evidence>
<organism evidence="3 4">
    <name type="scientific">Schizophyllum amplum</name>
    <dbReference type="NCBI Taxonomy" id="97359"/>
    <lineage>
        <taxon>Eukaryota</taxon>
        <taxon>Fungi</taxon>
        <taxon>Dikarya</taxon>
        <taxon>Basidiomycota</taxon>
        <taxon>Agaricomycotina</taxon>
        <taxon>Agaricomycetes</taxon>
        <taxon>Agaricomycetidae</taxon>
        <taxon>Agaricales</taxon>
        <taxon>Schizophyllaceae</taxon>
        <taxon>Schizophyllum</taxon>
    </lineage>
</organism>
<keyword evidence="4" id="KW-1185">Reference proteome</keyword>
<evidence type="ECO:0000256" key="1">
    <source>
        <dbReference type="SAM" id="MobiDB-lite"/>
    </source>
</evidence>
<feature type="chain" id="PRO_5021893484" evidence="2">
    <location>
        <begin position="16"/>
        <end position="150"/>
    </location>
</feature>
<keyword evidence="2" id="KW-0732">Signal</keyword>
<gene>
    <name evidence="3" type="ORF">BD626DRAFT_563625</name>
</gene>
<feature type="signal peptide" evidence="2">
    <location>
        <begin position="1"/>
        <end position="15"/>
    </location>
</feature>
<name>A0A550CYR9_9AGAR</name>
<protein>
    <submittedName>
        <fullName evidence="3">Uncharacterized protein</fullName>
    </submittedName>
</protein>
<feature type="region of interest" description="Disordered" evidence="1">
    <location>
        <begin position="106"/>
        <end position="138"/>
    </location>
</feature>
<reference evidence="3 4" key="1">
    <citation type="journal article" date="2019" name="New Phytol.">
        <title>Comparative genomics reveals unique wood-decay strategies and fruiting body development in the Schizophyllaceae.</title>
        <authorList>
            <person name="Almasi E."/>
            <person name="Sahu N."/>
            <person name="Krizsan K."/>
            <person name="Balint B."/>
            <person name="Kovacs G.M."/>
            <person name="Kiss B."/>
            <person name="Cseklye J."/>
            <person name="Drula E."/>
            <person name="Henrissat B."/>
            <person name="Nagy I."/>
            <person name="Chovatia M."/>
            <person name="Adam C."/>
            <person name="LaButti K."/>
            <person name="Lipzen A."/>
            <person name="Riley R."/>
            <person name="Grigoriev I.V."/>
            <person name="Nagy L.G."/>
        </authorList>
    </citation>
    <scope>NUCLEOTIDE SEQUENCE [LARGE SCALE GENOMIC DNA]</scope>
    <source>
        <strain evidence="3 4">NL-1724</strain>
    </source>
</reference>
<proteinExistence type="predicted"/>
<dbReference type="Proteomes" id="UP000320762">
    <property type="component" value="Unassembled WGS sequence"/>
</dbReference>
<evidence type="ECO:0000313" key="3">
    <source>
        <dbReference type="EMBL" id="TRM69920.1"/>
    </source>
</evidence>
<dbReference type="AlphaFoldDB" id="A0A550CYR9"/>